<accession>A0ABV8VB33</accession>
<protein>
    <submittedName>
        <fullName evidence="1">Uncharacterized protein</fullName>
    </submittedName>
</protein>
<reference evidence="2" key="1">
    <citation type="journal article" date="2019" name="Int. J. Syst. Evol. Microbiol.">
        <title>The Global Catalogue of Microorganisms (GCM) 10K type strain sequencing project: providing services to taxonomists for standard genome sequencing and annotation.</title>
        <authorList>
            <consortium name="The Broad Institute Genomics Platform"/>
            <consortium name="The Broad Institute Genome Sequencing Center for Infectious Disease"/>
            <person name="Wu L."/>
            <person name="Ma J."/>
        </authorList>
    </citation>
    <scope>NUCLEOTIDE SEQUENCE [LARGE SCALE GENOMIC DNA]</scope>
    <source>
        <strain evidence="2">CECT 8570</strain>
    </source>
</reference>
<proteinExistence type="predicted"/>
<name>A0ABV8VB33_9GAMM</name>
<dbReference type="RefSeq" id="WP_290262358.1">
    <property type="nucleotide sequence ID" value="NZ_JAUFQG010000004.1"/>
</dbReference>
<evidence type="ECO:0000313" key="1">
    <source>
        <dbReference type="EMBL" id="MFC4364284.1"/>
    </source>
</evidence>
<dbReference type="EMBL" id="JBHSCX010000021">
    <property type="protein sequence ID" value="MFC4364284.1"/>
    <property type="molecule type" value="Genomic_DNA"/>
</dbReference>
<sequence length="186" mass="20446">MPTPIELALMRTRKNAAKSALLFFKEKKSVKSTNNFFDFTSENDQNTLDTYRGVAARNTIVDAFDDAATTGIGNCDEKGRICYSALSSNPLLQPPGSVVTLCEAIHYDHVFVVVANVAVVGPTSLGGLGLTAMVVDGWTQDWYFPNLGLWDAKKNNLGNTPNPRQGVIRVKVNYYQFQAYTMPAIM</sequence>
<keyword evidence="2" id="KW-1185">Reference proteome</keyword>
<comment type="caution">
    <text evidence="1">The sequence shown here is derived from an EMBL/GenBank/DDBJ whole genome shotgun (WGS) entry which is preliminary data.</text>
</comment>
<evidence type="ECO:0000313" key="2">
    <source>
        <dbReference type="Proteomes" id="UP001595840"/>
    </source>
</evidence>
<dbReference type="Proteomes" id="UP001595840">
    <property type="component" value="Unassembled WGS sequence"/>
</dbReference>
<gene>
    <name evidence="1" type="ORF">ACFOX3_18390</name>
</gene>
<organism evidence="1 2">
    <name type="scientific">Simiduia curdlanivorans</name>
    <dbReference type="NCBI Taxonomy" id="1492769"/>
    <lineage>
        <taxon>Bacteria</taxon>
        <taxon>Pseudomonadati</taxon>
        <taxon>Pseudomonadota</taxon>
        <taxon>Gammaproteobacteria</taxon>
        <taxon>Cellvibrionales</taxon>
        <taxon>Cellvibrionaceae</taxon>
        <taxon>Simiduia</taxon>
    </lineage>
</organism>